<dbReference type="PANTHER" id="PTHR11257">
    <property type="entry name" value="CHEMOSENSORY PROTEIN-RELATED"/>
    <property type="match status" value="1"/>
</dbReference>
<evidence type="ECO:0000313" key="2">
    <source>
        <dbReference type="EMBL" id="AVI04881.1"/>
    </source>
</evidence>
<sequence>MKLFLVIVMVQIVLLAAQKNTSGSDNLDIDQILSDKRVVESYIKCVLDEGPCSPQIRELRKIFIEAIETSCVKCTEAQKRFVKKGANFMKANQPKEWSKIVKKYNIEGTRAASFNAFLSS</sequence>
<keyword evidence="1" id="KW-0732">Signal</keyword>
<reference evidence="2" key="1">
    <citation type="submission" date="2017-03" db="EMBL/GenBank/DDBJ databases">
        <title>Hypothetical protein related to olfaction in boll weevil.</title>
        <authorList>
            <person name="Pires Paula D."/>
            <person name="C Togawa R."/>
        </authorList>
    </citation>
    <scope>NUCLEOTIDE SEQUENCE</scope>
</reference>
<accession>A0A2P9JZE1</accession>
<dbReference type="EMBL" id="KY826453">
    <property type="protein sequence ID" value="AVI04881.1"/>
    <property type="molecule type" value="mRNA"/>
</dbReference>
<proteinExistence type="evidence at transcript level"/>
<dbReference type="Pfam" id="PF03392">
    <property type="entry name" value="OS-D"/>
    <property type="match status" value="1"/>
</dbReference>
<organism evidence="2">
    <name type="scientific">Anthonomus grandis</name>
    <name type="common">Mexican cotton boll weevil</name>
    <name type="synonym">Anthonomus thurberiae</name>
    <dbReference type="NCBI Taxonomy" id="7044"/>
    <lineage>
        <taxon>Eukaryota</taxon>
        <taxon>Metazoa</taxon>
        <taxon>Ecdysozoa</taxon>
        <taxon>Arthropoda</taxon>
        <taxon>Hexapoda</taxon>
        <taxon>Insecta</taxon>
        <taxon>Pterygota</taxon>
        <taxon>Neoptera</taxon>
        <taxon>Endopterygota</taxon>
        <taxon>Coleoptera</taxon>
        <taxon>Polyphaga</taxon>
        <taxon>Cucujiformia</taxon>
        <taxon>Curculionidae</taxon>
        <taxon>Curculioninae</taxon>
        <taxon>Anthonomini</taxon>
        <taxon>Anthonomus</taxon>
    </lineage>
</organism>
<name>A0A2P9JZE1_ANTGR</name>
<dbReference type="InterPro" id="IPR005055">
    <property type="entry name" value="A10/PebIII"/>
</dbReference>
<feature type="chain" id="PRO_5015191494" evidence="1">
    <location>
        <begin position="18"/>
        <end position="120"/>
    </location>
</feature>
<dbReference type="Gene3D" id="1.10.2080.10">
    <property type="entry name" value="Insect odorant-binding protein A10/Ejaculatory bulb-specific protein 3"/>
    <property type="match status" value="1"/>
</dbReference>
<dbReference type="InterPro" id="IPR036682">
    <property type="entry name" value="OS_D_A10/PebIII_sf"/>
</dbReference>
<dbReference type="AlphaFoldDB" id="A0A2P9JZE1"/>
<feature type="signal peptide" evidence="1">
    <location>
        <begin position="1"/>
        <end position="17"/>
    </location>
</feature>
<dbReference type="PANTHER" id="PTHR11257:SF13">
    <property type="entry name" value="GEO07322P1"/>
    <property type="match status" value="1"/>
</dbReference>
<protein>
    <submittedName>
        <fullName evidence="2">Putative chemosensory protein 11</fullName>
    </submittedName>
</protein>
<dbReference type="SUPFAM" id="SSF100910">
    <property type="entry name" value="Chemosensory protein Csp2"/>
    <property type="match status" value="1"/>
</dbReference>
<evidence type="ECO:0000256" key="1">
    <source>
        <dbReference type="SAM" id="SignalP"/>
    </source>
</evidence>